<keyword evidence="3" id="KW-1185">Reference proteome</keyword>
<reference evidence="2 3" key="1">
    <citation type="journal article" date="2016" name="Mol. Biol. Evol.">
        <title>Comparative Genomics of Early-Diverging Mushroom-Forming Fungi Provides Insights into the Origins of Lignocellulose Decay Capabilities.</title>
        <authorList>
            <person name="Nagy L.G."/>
            <person name="Riley R."/>
            <person name="Tritt A."/>
            <person name="Adam C."/>
            <person name="Daum C."/>
            <person name="Floudas D."/>
            <person name="Sun H."/>
            <person name="Yadav J.S."/>
            <person name="Pangilinan J."/>
            <person name="Larsson K.H."/>
            <person name="Matsuura K."/>
            <person name="Barry K."/>
            <person name="Labutti K."/>
            <person name="Kuo R."/>
            <person name="Ohm R.A."/>
            <person name="Bhattacharya S.S."/>
            <person name="Shirouzu T."/>
            <person name="Yoshinaga Y."/>
            <person name="Martin F.M."/>
            <person name="Grigoriev I.V."/>
            <person name="Hibbett D.S."/>
        </authorList>
    </citation>
    <scope>NUCLEOTIDE SEQUENCE [LARGE SCALE GENOMIC DNA]</scope>
    <source>
        <strain evidence="2 3">HHB10207 ss-3</strain>
    </source>
</reference>
<dbReference type="InterPro" id="IPR001810">
    <property type="entry name" value="F-box_dom"/>
</dbReference>
<protein>
    <recommendedName>
        <fullName evidence="1">F-box domain-containing protein</fullName>
    </recommendedName>
</protein>
<feature type="domain" description="F-box" evidence="1">
    <location>
        <begin position="64"/>
        <end position="122"/>
    </location>
</feature>
<evidence type="ECO:0000313" key="3">
    <source>
        <dbReference type="Proteomes" id="UP000076798"/>
    </source>
</evidence>
<dbReference type="SUPFAM" id="SSF52047">
    <property type="entry name" value="RNI-like"/>
    <property type="match status" value="1"/>
</dbReference>
<evidence type="ECO:0000259" key="1">
    <source>
        <dbReference type="Pfam" id="PF12937"/>
    </source>
</evidence>
<dbReference type="AlphaFoldDB" id="A0A166H596"/>
<accession>A0A166H596</accession>
<dbReference type="EMBL" id="KV428014">
    <property type="protein sequence ID" value="KZT42353.1"/>
    <property type="molecule type" value="Genomic_DNA"/>
</dbReference>
<proteinExistence type="predicted"/>
<evidence type="ECO:0000313" key="2">
    <source>
        <dbReference type="EMBL" id="KZT42353.1"/>
    </source>
</evidence>
<gene>
    <name evidence="2" type="ORF">SISSUDRAFT_81198</name>
</gene>
<sequence>MTGLDELVDTADSPHQGASACQDCGVYISQIQNTSLPLTIESNTDCSSDVINPIPMMPMIRTDIASLPTEILLHIFKLYYLHYSDAFPKGTVKDLQCWPILGVCSRWRQIVIGTPYFWQRLWTHWHPEIITLFEVRSKSYPLTIQRSSSGGFLLEFPSCDSEGNAVAARLIAAHSSRIRTLRLEWMDWYPETHETKYEFMRRCLADATFPELTQVLLRSVNHYMAMRSMKLNAPKLEVLTLRNLVLDSTSYPHLANLTHLTHIASDLTVQDIVSLLEACPQLESCDIRTRTLETPLLLPEQPHRVPLRALEYINISGLYWPSLARLLDRLEICQTANINLEIEPGERHDPHPLDVFRRIITPLISSYDSLEISGRGIKLIRSTERGSLNFEPDNSKYSVFAHFSCRQYISASVTQHC</sequence>
<dbReference type="Pfam" id="PF12937">
    <property type="entry name" value="F-box-like"/>
    <property type="match status" value="1"/>
</dbReference>
<dbReference type="OrthoDB" id="2993888at2759"/>
<dbReference type="Gene3D" id="3.80.10.10">
    <property type="entry name" value="Ribonuclease Inhibitor"/>
    <property type="match status" value="1"/>
</dbReference>
<name>A0A166H596_9AGAM</name>
<organism evidence="2 3">
    <name type="scientific">Sistotremastrum suecicum HHB10207 ss-3</name>
    <dbReference type="NCBI Taxonomy" id="1314776"/>
    <lineage>
        <taxon>Eukaryota</taxon>
        <taxon>Fungi</taxon>
        <taxon>Dikarya</taxon>
        <taxon>Basidiomycota</taxon>
        <taxon>Agaricomycotina</taxon>
        <taxon>Agaricomycetes</taxon>
        <taxon>Sistotremastrales</taxon>
        <taxon>Sistotremastraceae</taxon>
        <taxon>Sistotremastrum</taxon>
    </lineage>
</organism>
<dbReference type="Gene3D" id="1.20.1280.50">
    <property type="match status" value="1"/>
</dbReference>
<dbReference type="InterPro" id="IPR032675">
    <property type="entry name" value="LRR_dom_sf"/>
</dbReference>
<dbReference type="Proteomes" id="UP000076798">
    <property type="component" value="Unassembled WGS sequence"/>
</dbReference>